<proteinExistence type="predicted"/>
<sequence>MQKNSEKPEPPEPGLFVNFDPPKFTARTPVTTTVEQQELGDEVGKFLYSKQQPTLQDIERQLTPWQAVCQRTQALMTKVVQAITGVQTSEIDFWVMNILDDKTAQPGEEKYSVLHYYPSHQYQYQRKHQTRSENRKRNTGTLIGTSTRAIGNRFTQLDDPQLKGGRENAFRKIVKRKLDQCKLFQFGCKFNQFTSRQSSRVTHVGNTINCQKRCCEQLCDRNHQFTVWNPAAGPEKSQNEKILLVSTISSLKTNNEINVKLEHELDFRSELGNTNYNITQQYATFKLKTARTTSTRTETNRTIYINKRSETIDNDFPFCIERRIRNIRNIKCNDKRNHQ</sequence>
<evidence type="ECO:0000313" key="3">
    <source>
        <dbReference type="Proteomes" id="UP000324800"/>
    </source>
</evidence>
<feature type="compositionally biased region" description="Basic and acidic residues" evidence="1">
    <location>
        <begin position="1"/>
        <end position="10"/>
    </location>
</feature>
<comment type="caution">
    <text evidence="2">The sequence shown here is derived from an EMBL/GenBank/DDBJ whole genome shotgun (WGS) entry which is preliminary data.</text>
</comment>
<gene>
    <name evidence="2" type="ORF">EZS28_004934</name>
</gene>
<protein>
    <submittedName>
        <fullName evidence="2">Uncharacterized protein</fullName>
    </submittedName>
</protein>
<dbReference type="EMBL" id="SNRW01000730">
    <property type="protein sequence ID" value="KAA6399545.1"/>
    <property type="molecule type" value="Genomic_DNA"/>
</dbReference>
<evidence type="ECO:0000256" key="1">
    <source>
        <dbReference type="SAM" id="MobiDB-lite"/>
    </source>
</evidence>
<dbReference type="Proteomes" id="UP000324800">
    <property type="component" value="Unassembled WGS sequence"/>
</dbReference>
<reference evidence="2 3" key="1">
    <citation type="submission" date="2019-03" db="EMBL/GenBank/DDBJ databases">
        <title>Single cell metagenomics reveals metabolic interactions within the superorganism composed of flagellate Streblomastix strix and complex community of Bacteroidetes bacteria on its surface.</title>
        <authorList>
            <person name="Treitli S.C."/>
            <person name="Kolisko M."/>
            <person name="Husnik F."/>
            <person name="Keeling P."/>
            <person name="Hampl V."/>
        </authorList>
    </citation>
    <scope>NUCLEOTIDE SEQUENCE [LARGE SCALE GENOMIC DNA]</scope>
    <source>
        <strain evidence="2">ST1C</strain>
    </source>
</reference>
<name>A0A5J4WYX1_9EUKA</name>
<dbReference type="AlphaFoldDB" id="A0A5J4WYX1"/>
<feature type="region of interest" description="Disordered" evidence="1">
    <location>
        <begin position="1"/>
        <end position="21"/>
    </location>
</feature>
<evidence type="ECO:0000313" key="2">
    <source>
        <dbReference type="EMBL" id="KAA6399545.1"/>
    </source>
</evidence>
<organism evidence="2 3">
    <name type="scientific">Streblomastix strix</name>
    <dbReference type="NCBI Taxonomy" id="222440"/>
    <lineage>
        <taxon>Eukaryota</taxon>
        <taxon>Metamonada</taxon>
        <taxon>Preaxostyla</taxon>
        <taxon>Oxymonadida</taxon>
        <taxon>Streblomastigidae</taxon>
        <taxon>Streblomastix</taxon>
    </lineage>
</organism>
<accession>A0A5J4WYX1</accession>